<evidence type="ECO:0000256" key="1">
    <source>
        <dbReference type="ARBA" id="ARBA00022729"/>
    </source>
</evidence>
<dbReference type="InterPro" id="IPR020889">
    <property type="entry name" value="LipoPS_assembly_LptD"/>
</dbReference>
<evidence type="ECO:0000259" key="5">
    <source>
        <dbReference type="Pfam" id="PF03968"/>
    </source>
</evidence>
<evidence type="ECO:0000313" key="7">
    <source>
        <dbReference type="EMBL" id="AOW15191.1"/>
    </source>
</evidence>
<dbReference type="GO" id="GO:0015920">
    <property type="term" value="P:lipopolysaccharide transport"/>
    <property type="evidence" value="ECO:0007669"/>
    <property type="project" value="InterPro"/>
</dbReference>
<comment type="similarity">
    <text evidence="4">Belongs to the LptD family.</text>
</comment>
<name>A0A167GCZ0_9BURK</name>
<keyword evidence="2 4" id="KW-0472">Membrane</keyword>
<keyword evidence="9" id="KW-1185">Reference proteome</keyword>
<evidence type="ECO:0000313" key="9">
    <source>
        <dbReference type="Proteomes" id="UP000185657"/>
    </source>
</evidence>
<dbReference type="GO" id="GO:0043165">
    <property type="term" value="P:Gram-negative-bacterium-type cell outer membrane assembly"/>
    <property type="evidence" value="ECO:0007669"/>
    <property type="project" value="UniProtKB-UniRule"/>
</dbReference>
<feature type="domain" description="LptD C-terminal" evidence="6">
    <location>
        <begin position="312"/>
        <end position="691"/>
    </location>
</feature>
<keyword evidence="3 4" id="KW-0998">Cell outer membrane</keyword>
<dbReference type="InterPro" id="IPR050218">
    <property type="entry name" value="LptD"/>
</dbReference>
<protein>
    <recommendedName>
        <fullName evidence="4">LPS-assembly protein LptD</fullName>
    </recommendedName>
</protein>
<dbReference type="PANTHER" id="PTHR30189">
    <property type="entry name" value="LPS-ASSEMBLY PROTEIN"/>
    <property type="match status" value="1"/>
</dbReference>
<comment type="caution">
    <text evidence="4">Lacks conserved residue(s) required for the propagation of feature annotation.</text>
</comment>
<gene>
    <name evidence="4" type="primary">lptD</name>
    <name evidence="7" type="ORF">LPB072_22655</name>
    <name evidence="8" type="ORF">LPB72_22040</name>
</gene>
<feature type="signal peptide" evidence="4">
    <location>
        <begin position="1"/>
        <end position="34"/>
    </location>
</feature>
<organism evidence="7 10">
    <name type="scientific">Hydrogenophaga crassostreae</name>
    <dbReference type="NCBI Taxonomy" id="1763535"/>
    <lineage>
        <taxon>Bacteria</taxon>
        <taxon>Pseudomonadati</taxon>
        <taxon>Pseudomonadota</taxon>
        <taxon>Betaproteobacteria</taxon>
        <taxon>Burkholderiales</taxon>
        <taxon>Comamonadaceae</taxon>
        <taxon>Hydrogenophaga</taxon>
    </lineage>
</organism>
<sequence length="801" mass="88414" precursor="true">MSNLPQPTRLSIAVYGALAALALGSVTSQTTAWAQESASNADAGAMGLKADGGLQEALPVSENNALPTFVRSQSMENKGKTFSEFEGEVEVRRHDLVIRADKVEFDQQSSDLKATGNVLINRNGDRFTGPELQLNVETSKGYFEQPEYELLKNGATGNASRIDFIDRDNMVVENGEYSTCERVPGSKWMPDWMIRASSIELDTKEDVGTAKGGVLEFKGVPILGAPYLTFPLSDKRKSGALPPSINIDSTSGFEVSAPYYLNLAPNFDATLVPTVMSKRGVDLGAEFRYLEPSYTGTFKGAYMPSDKLRDTDRWAYSWGHGQYLTGAIGGGSGLGLNLRLNQVSDDNYWRDFPRSLTSLTSRLLPNDVTLGWTRGPWSVGAGAYKWQALQDAEAPFTPPYDRLPVLGVNYEQLGQTILGSPDWDVTLQTNFTRFQRSVDVDGAGLKVGGDRTLMVGGLTRRWQAPGWFVQPAAQLHMTQYQTTGLDGEDDTAASRIVPTVSLDSGLVFERPTQFFGKDYTQTLEPRAFFTWTPYRDQLDLPNYDSGSRDFNLATMFSTNAFNGNDRIADMKAVTLGLNSRLLDPGTGSEVVRLGLAQRYFLTDQNVTLPGGTAVTERISDMLLAARVQWDPLWSFDSTFQYNPKSNTSARSTLGGRYTPGPYRVISAAYRIQRGVSEQVDLGWQWPLAALWGGASEPLPGRALGPNQWYSVGRINYSIPDSKVLDLVAGFEYDAGCWLGRVVMERLQTSTTEANQRVLFQLEFNGLSRLGASSLQTLQANIPRYRYLREEVSPPSRFPQYD</sequence>
<dbReference type="Proteomes" id="UP000185680">
    <property type="component" value="Chromosome"/>
</dbReference>
<dbReference type="RefSeq" id="WP_066096538.1">
    <property type="nucleotide sequence ID" value="NZ_CP017476.1"/>
</dbReference>
<comment type="subunit">
    <text evidence="4">Component of the lipopolysaccharide transport and assembly complex. Interacts with LptE and LptA.</text>
</comment>
<dbReference type="InterPro" id="IPR005653">
    <property type="entry name" value="OstA-like_N"/>
</dbReference>
<reference evidence="7 10" key="2">
    <citation type="submission" date="2016-10" db="EMBL/GenBank/DDBJ databases">
        <title>Hydorgenophaga sp. LPB0072 isolated from gastropod.</title>
        <authorList>
            <person name="Kim E."/>
            <person name="Yi H."/>
        </authorList>
    </citation>
    <scope>NUCLEOTIDE SEQUENCE [LARGE SCALE GENOMIC DNA]</scope>
    <source>
        <strain evidence="7 10">LPB0072</strain>
    </source>
</reference>
<dbReference type="EMBL" id="LVWD01000043">
    <property type="protein sequence ID" value="OAD39279.1"/>
    <property type="molecule type" value="Genomic_DNA"/>
</dbReference>
<reference evidence="8 9" key="1">
    <citation type="submission" date="2016-02" db="EMBL/GenBank/DDBJ databases">
        <title>Draft genome sequence of Hydrogenophaga sp. LPB0072.</title>
        <authorList>
            <person name="Shin S.-K."/>
            <person name="Yi H."/>
        </authorList>
    </citation>
    <scope>NUCLEOTIDE SEQUENCE [LARGE SCALE GENOMIC DNA]</scope>
    <source>
        <strain evidence="8 9">LPB0072</strain>
    </source>
</reference>
<comment type="subcellular location">
    <subcellularLocation>
        <location evidence="4">Cell outer membrane</location>
    </subcellularLocation>
</comment>
<dbReference type="EMBL" id="CP017476">
    <property type="protein sequence ID" value="AOW15191.1"/>
    <property type="molecule type" value="Genomic_DNA"/>
</dbReference>
<dbReference type="InterPro" id="IPR007543">
    <property type="entry name" value="LptD_C"/>
</dbReference>
<dbReference type="HAMAP" id="MF_01411">
    <property type="entry name" value="LPS_assembly_LptD"/>
    <property type="match status" value="1"/>
</dbReference>
<dbReference type="GO" id="GO:0009279">
    <property type="term" value="C:cell outer membrane"/>
    <property type="evidence" value="ECO:0007669"/>
    <property type="project" value="UniProtKB-SubCell"/>
</dbReference>
<dbReference type="Proteomes" id="UP000185657">
    <property type="component" value="Unassembled WGS sequence"/>
</dbReference>
<dbReference type="AlphaFoldDB" id="A0A167GCZ0"/>
<dbReference type="KEGG" id="hyl:LPB072_22655"/>
<evidence type="ECO:0000256" key="2">
    <source>
        <dbReference type="ARBA" id="ARBA00023136"/>
    </source>
</evidence>
<dbReference type="Pfam" id="PF04453">
    <property type="entry name" value="LptD"/>
    <property type="match status" value="1"/>
</dbReference>
<proteinExistence type="inferred from homology"/>
<evidence type="ECO:0000256" key="3">
    <source>
        <dbReference type="ARBA" id="ARBA00023237"/>
    </source>
</evidence>
<keyword evidence="1 4" id="KW-0732">Signal</keyword>
<dbReference type="Gene3D" id="2.60.450.10">
    <property type="entry name" value="Lipopolysaccharide (LPS) transport protein A like domain"/>
    <property type="match status" value="1"/>
</dbReference>
<evidence type="ECO:0000256" key="4">
    <source>
        <dbReference type="HAMAP-Rule" id="MF_01411"/>
    </source>
</evidence>
<evidence type="ECO:0000259" key="6">
    <source>
        <dbReference type="Pfam" id="PF04453"/>
    </source>
</evidence>
<feature type="domain" description="Organic solvent tolerance-like N-terminal" evidence="5">
    <location>
        <begin position="80"/>
        <end position="206"/>
    </location>
</feature>
<evidence type="ECO:0000313" key="10">
    <source>
        <dbReference type="Proteomes" id="UP000185680"/>
    </source>
</evidence>
<accession>A0A167GCZ0</accession>
<dbReference type="PANTHER" id="PTHR30189:SF1">
    <property type="entry name" value="LPS-ASSEMBLY PROTEIN LPTD"/>
    <property type="match status" value="1"/>
</dbReference>
<evidence type="ECO:0000313" key="8">
    <source>
        <dbReference type="EMBL" id="OAD39279.1"/>
    </source>
</evidence>
<dbReference type="STRING" id="1763535.LPB072_22655"/>
<dbReference type="Pfam" id="PF03968">
    <property type="entry name" value="LptD_N"/>
    <property type="match status" value="1"/>
</dbReference>
<feature type="chain" id="PRO_5041748205" description="LPS-assembly protein LptD" evidence="4">
    <location>
        <begin position="35"/>
        <end position="801"/>
    </location>
</feature>
<dbReference type="GO" id="GO:1990351">
    <property type="term" value="C:transporter complex"/>
    <property type="evidence" value="ECO:0007669"/>
    <property type="project" value="TreeGrafter"/>
</dbReference>
<dbReference type="OrthoDB" id="9760225at2"/>
<comment type="function">
    <text evidence="4">Together with LptE, is involved in the assembly of lipopolysaccharide (LPS) at the surface of the outer membrane.</text>
</comment>